<dbReference type="InterPro" id="IPR007685">
    <property type="entry name" value="RelA_SpoT"/>
</dbReference>
<name>A0ABQ4PMG0_9GAMM</name>
<proteinExistence type="predicted"/>
<accession>A0ABQ4PMG0</accession>
<gene>
    <name evidence="4" type="primary">relV</name>
    <name evidence="4" type="ORF">TUM4438_33050</name>
</gene>
<dbReference type="SMART" id="SM00954">
    <property type="entry name" value="RelA_SpoT"/>
    <property type="match status" value="1"/>
</dbReference>
<feature type="coiled-coil region" evidence="1">
    <location>
        <begin position="69"/>
        <end position="96"/>
    </location>
</feature>
<dbReference type="Gene3D" id="3.30.460.10">
    <property type="entry name" value="Beta Polymerase, domain 2"/>
    <property type="match status" value="1"/>
</dbReference>
<protein>
    <submittedName>
        <fullName evidence="4">GTP pyrophosphokinase</fullName>
    </submittedName>
</protein>
<dbReference type="InterPro" id="IPR043519">
    <property type="entry name" value="NT_sf"/>
</dbReference>
<evidence type="ECO:0000256" key="1">
    <source>
        <dbReference type="SAM" id="Coils"/>
    </source>
</evidence>
<dbReference type="SUPFAM" id="SSF81301">
    <property type="entry name" value="Nucleotidyltransferase"/>
    <property type="match status" value="1"/>
</dbReference>
<evidence type="ECO:0000256" key="2">
    <source>
        <dbReference type="SAM" id="SignalP"/>
    </source>
</evidence>
<dbReference type="RefSeq" id="WP_220782265.1">
    <property type="nucleotide sequence ID" value="NZ_BPEY01000069.1"/>
</dbReference>
<comment type="caution">
    <text evidence="4">The sequence shown here is derived from an EMBL/GenBank/DDBJ whole genome shotgun (WGS) entry which is preliminary data.</text>
</comment>
<feature type="domain" description="RelA/SpoT" evidence="3">
    <location>
        <begin position="101"/>
        <end position="209"/>
    </location>
</feature>
<dbReference type="EMBL" id="BPEY01000069">
    <property type="protein sequence ID" value="GIU49431.1"/>
    <property type="molecule type" value="Genomic_DNA"/>
</dbReference>
<feature type="chain" id="PRO_5046141522" evidence="2">
    <location>
        <begin position="23"/>
        <end position="262"/>
    </location>
</feature>
<dbReference type="Pfam" id="PF04607">
    <property type="entry name" value="RelA_SpoT"/>
    <property type="match status" value="1"/>
</dbReference>
<keyword evidence="2" id="KW-0732">Signal</keyword>
<organism evidence="4 5">
    <name type="scientific">Shewanella sairae</name>
    <dbReference type="NCBI Taxonomy" id="190310"/>
    <lineage>
        <taxon>Bacteria</taxon>
        <taxon>Pseudomonadati</taxon>
        <taxon>Pseudomonadota</taxon>
        <taxon>Gammaproteobacteria</taxon>
        <taxon>Alteromonadales</taxon>
        <taxon>Shewanellaceae</taxon>
        <taxon>Shewanella</taxon>
    </lineage>
</organism>
<dbReference type="CDD" id="cd05399">
    <property type="entry name" value="NT_Rel-Spo_like"/>
    <property type="match status" value="1"/>
</dbReference>
<reference evidence="4" key="1">
    <citation type="submission" date="2021-05" db="EMBL/GenBank/DDBJ databases">
        <title>Molecular characterization for Shewanella algae harboring chromosomal blaOXA-55-like strains isolated from clinical and environment sample.</title>
        <authorList>
            <person name="Ohama Y."/>
            <person name="Aoki K."/>
            <person name="Harada S."/>
            <person name="Moriya K."/>
            <person name="Ishii Y."/>
            <person name="Tateda K."/>
        </authorList>
    </citation>
    <scope>NUCLEOTIDE SEQUENCE</scope>
    <source>
        <strain evidence="4">JCM 11563</strain>
    </source>
</reference>
<evidence type="ECO:0000313" key="4">
    <source>
        <dbReference type="EMBL" id="GIU49431.1"/>
    </source>
</evidence>
<evidence type="ECO:0000313" key="5">
    <source>
        <dbReference type="Proteomes" id="UP000887104"/>
    </source>
</evidence>
<keyword evidence="1" id="KW-0175">Coiled coil</keyword>
<sequence length="262" mass="29659">MNRILRTFFIFLLLLSTRSAFAQPIHHEQSNTKDNGSYAAKLAFSKNLDGLTAIQSVQYQVPRQTSANLDTLYSQANNAQQELAQLLEMITSQSQTQSKLAEIKSRERAEAKVHNKLNNDASQLTDIVRASIVSDDIHNLMQAFEILKNDSQLIQVKNRFANPKESGYRDLNLLVKLPKSQMIAEVQLHLADIAEIKSGAEHQVYEQVQSIQASAMQQQRSLNDIETAKITQLRQESHKLYHKAWLRYKRSDQANIITAAAA</sequence>
<keyword evidence="5" id="KW-1185">Reference proteome</keyword>
<feature type="signal peptide" evidence="2">
    <location>
        <begin position="1"/>
        <end position="22"/>
    </location>
</feature>
<evidence type="ECO:0000259" key="3">
    <source>
        <dbReference type="SMART" id="SM00954"/>
    </source>
</evidence>
<dbReference type="Proteomes" id="UP000887104">
    <property type="component" value="Unassembled WGS sequence"/>
</dbReference>